<dbReference type="Proteomes" id="UP001372834">
    <property type="component" value="Unassembled WGS sequence"/>
</dbReference>
<dbReference type="AlphaFoldDB" id="A0AAN8PK60"/>
<comment type="subcellular location">
    <subcellularLocation>
        <location evidence="1 9">Golgi apparatus membrane</location>
        <topology evidence="1 9">Single-pass type II membrane protein</topology>
    </subcellularLocation>
</comment>
<dbReference type="EMBL" id="JAWJWE010000005">
    <property type="protein sequence ID" value="KAK6634683.1"/>
    <property type="molecule type" value="Genomic_DNA"/>
</dbReference>
<dbReference type="GO" id="GO:0016051">
    <property type="term" value="P:carbohydrate biosynthetic process"/>
    <property type="evidence" value="ECO:0007669"/>
    <property type="project" value="InterPro"/>
</dbReference>
<dbReference type="PANTHER" id="PTHR12137">
    <property type="entry name" value="CARBOHYDRATE SULFOTRANSFERASE"/>
    <property type="match status" value="1"/>
</dbReference>
<sequence length="414" mass="48217">MLFVLTFCVFMTFSMLFYVIRLTEKCESSVDESCVHVSKNPVFTAAYILYKVGNISSKSMTLSNQLKKPSMLSVNGIAKHTTEKSVEPKSKGRLFNFSIAPIRKNVKPRQGGEADNINKVSPEISISSPVSTDDVYETRRKHLQRVCHRYFDPSGVEKLKKIKLNHVLIDEQHKVLYCYVPKVACTNWKRIFLVLTGKVSNISEVVNLPASHVHSRNLFKSLQNYSVAEIINMTGEYTKFIFVRHPFERLLSAYRNKLEQHYDSSKYFQARFGKYIIRNFRKNPSNVSLSRGDDVTFAEFVRYLLSSDPRHYNEHWQRVTDLCHPCIIEYDFIGKYDTLLRDSNTLLKRFGLGFEFPVMPKPSTTSSSLKRYYAALESSTLYRLYKIYEMDFRLFGYDLFDRLEENRVSSLPIR</sequence>
<dbReference type="InterPro" id="IPR018011">
    <property type="entry name" value="Carb_sulfotrans_8-10"/>
</dbReference>
<reference evidence="10 11" key="1">
    <citation type="submission" date="2023-10" db="EMBL/GenBank/DDBJ databases">
        <title>Genomes of two closely related lineages of the louse Polyplax serrata with different host specificities.</title>
        <authorList>
            <person name="Martinu J."/>
            <person name="Tarabai H."/>
            <person name="Stefka J."/>
            <person name="Hypsa V."/>
        </authorList>
    </citation>
    <scope>NUCLEOTIDE SEQUENCE [LARGE SCALE GENOMIC DNA]</scope>
    <source>
        <strain evidence="10">HR10_N</strain>
    </source>
</reference>
<evidence type="ECO:0000313" key="11">
    <source>
        <dbReference type="Proteomes" id="UP001372834"/>
    </source>
</evidence>
<keyword evidence="7" id="KW-0472">Membrane</keyword>
<evidence type="ECO:0000256" key="7">
    <source>
        <dbReference type="ARBA" id="ARBA00023136"/>
    </source>
</evidence>
<evidence type="ECO:0000256" key="8">
    <source>
        <dbReference type="ARBA" id="ARBA00023180"/>
    </source>
</evidence>
<evidence type="ECO:0000313" key="10">
    <source>
        <dbReference type="EMBL" id="KAK6634683.1"/>
    </source>
</evidence>
<name>A0AAN8PK60_POLSC</name>
<evidence type="ECO:0000256" key="9">
    <source>
        <dbReference type="RuleBase" id="RU364020"/>
    </source>
</evidence>
<evidence type="ECO:0000256" key="5">
    <source>
        <dbReference type="ARBA" id="ARBA00022989"/>
    </source>
</evidence>
<comment type="caution">
    <text evidence="10">The sequence shown here is derived from an EMBL/GenBank/DDBJ whole genome shotgun (WGS) entry which is preliminary data.</text>
</comment>
<evidence type="ECO:0000256" key="6">
    <source>
        <dbReference type="ARBA" id="ARBA00023034"/>
    </source>
</evidence>
<keyword evidence="9" id="KW-0735">Signal-anchor</keyword>
<dbReference type="SUPFAM" id="SSF52540">
    <property type="entry name" value="P-loop containing nucleoside triphosphate hydrolases"/>
    <property type="match status" value="1"/>
</dbReference>
<evidence type="ECO:0000256" key="3">
    <source>
        <dbReference type="ARBA" id="ARBA00022679"/>
    </source>
</evidence>
<dbReference type="InterPro" id="IPR005331">
    <property type="entry name" value="Sulfotransferase"/>
</dbReference>
<gene>
    <name evidence="10" type="ORF">RUM43_012084</name>
</gene>
<dbReference type="Pfam" id="PF03567">
    <property type="entry name" value="Sulfotransfer_2"/>
    <property type="match status" value="1"/>
</dbReference>
<organism evidence="10 11">
    <name type="scientific">Polyplax serrata</name>
    <name type="common">Common mouse louse</name>
    <dbReference type="NCBI Taxonomy" id="468196"/>
    <lineage>
        <taxon>Eukaryota</taxon>
        <taxon>Metazoa</taxon>
        <taxon>Ecdysozoa</taxon>
        <taxon>Arthropoda</taxon>
        <taxon>Hexapoda</taxon>
        <taxon>Insecta</taxon>
        <taxon>Pterygota</taxon>
        <taxon>Neoptera</taxon>
        <taxon>Paraneoptera</taxon>
        <taxon>Psocodea</taxon>
        <taxon>Troctomorpha</taxon>
        <taxon>Phthiraptera</taxon>
        <taxon>Anoplura</taxon>
        <taxon>Polyplacidae</taxon>
        <taxon>Polyplax</taxon>
    </lineage>
</organism>
<keyword evidence="9" id="KW-0119">Carbohydrate metabolism</keyword>
<protein>
    <recommendedName>
        <fullName evidence="9">Carbohydrate sulfotransferase</fullName>
        <ecNumber evidence="9">2.8.2.-</ecNumber>
    </recommendedName>
</protein>
<dbReference type="PANTHER" id="PTHR12137:SF54">
    <property type="entry name" value="CARBOHYDRATE SULFOTRANSFERASE"/>
    <property type="match status" value="1"/>
</dbReference>
<keyword evidence="4" id="KW-0812">Transmembrane</keyword>
<dbReference type="GO" id="GO:0000139">
    <property type="term" value="C:Golgi membrane"/>
    <property type="evidence" value="ECO:0007669"/>
    <property type="project" value="UniProtKB-SubCell"/>
</dbReference>
<evidence type="ECO:0000256" key="1">
    <source>
        <dbReference type="ARBA" id="ARBA00004323"/>
    </source>
</evidence>
<dbReference type="InterPro" id="IPR027417">
    <property type="entry name" value="P-loop_NTPase"/>
</dbReference>
<keyword evidence="6 9" id="KW-0333">Golgi apparatus</keyword>
<dbReference type="EC" id="2.8.2.-" evidence="9"/>
<keyword evidence="3 9" id="KW-0808">Transferase</keyword>
<keyword evidence="5" id="KW-1133">Transmembrane helix</keyword>
<comment type="similarity">
    <text evidence="2 9">Belongs to the sulfotransferase 2 family.</text>
</comment>
<dbReference type="GO" id="GO:0008146">
    <property type="term" value="F:sulfotransferase activity"/>
    <property type="evidence" value="ECO:0007669"/>
    <property type="project" value="InterPro"/>
</dbReference>
<proteinExistence type="inferred from homology"/>
<evidence type="ECO:0000256" key="2">
    <source>
        <dbReference type="ARBA" id="ARBA00006339"/>
    </source>
</evidence>
<evidence type="ECO:0000256" key="4">
    <source>
        <dbReference type="ARBA" id="ARBA00022692"/>
    </source>
</evidence>
<keyword evidence="8 9" id="KW-0325">Glycoprotein</keyword>
<accession>A0AAN8PK60</accession>